<gene>
    <name evidence="3" type="ORF">ILUMI_13697</name>
</gene>
<proteinExistence type="predicted"/>
<dbReference type="InterPro" id="IPR026638">
    <property type="entry name" value="NCOA6"/>
</dbReference>
<dbReference type="OrthoDB" id="5967287at2759"/>
<dbReference type="EMBL" id="VTPC01008715">
    <property type="protein sequence ID" value="KAF2892478.1"/>
    <property type="molecule type" value="Genomic_DNA"/>
</dbReference>
<protein>
    <recommendedName>
        <fullName evidence="2">Nuclear receptor coactivator 6 TRADD-N domain-containing protein</fullName>
    </recommendedName>
</protein>
<name>A0A8K0CRU1_IGNLU</name>
<feature type="compositionally biased region" description="Polar residues" evidence="1">
    <location>
        <begin position="1312"/>
        <end position="1336"/>
    </location>
</feature>
<feature type="compositionally biased region" description="Basic and acidic residues" evidence="1">
    <location>
        <begin position="961"/>
        <end position="986"/>
    </location>
</feature>
<feature type="compositionally biased region" description="Basic and acidic residues" evidence="1">
    <location>
        <begin position="605"/>
        <end position="616"/>
    </location>
</feature>
<dbReference type="PANTHER" id="PTHR15690">
    <property type="entry name" value="NUCLEAR RECEPTOR COACTIVATOR 6"/>
    <property type="match status" value="1"/>
</dbReference>
<evidence type="ECO:0000256" key="1">
    <source>
        <dbReference type="SAM" id="MobiDB-lite"/>
    </source>
</evidence>
<feature type="region of interest" description="Disordered" evidence="1">
    <location>
        <begin position="1298"/>
        <end position="1358"/>
    </location>
</feature>
<evidence type="ECO:0000313" key="3">
    <source>
        <dbReference type="EMBL" id="KAF2892478.1"/>
    </source>
</evidence>
<feature type="region of interest" description="Disordered" evidence="1">
    <location>
        <begin position="1171"/>
        <end position="1274"/>
    </location>
</feature>
<feature type="compositionally biased region" description="Polar residues" evidence="1">
    <location>
        <begin position="1173"/>
        <end position="1182"/>
    </location>
</feature>
<dbReference type="Proteomes" id="UP000801492">
    <property type="component" value="Unassembled WGS sequence"/>
</dbReference>
<feature type="compositionally biased region" description="Basic and acidic residues" evidence="1">
    <location>
        <begin position="624"/>
        <end position="640"/>
    </location>
</feature>
<organism evidence="3 4">
    <name type="scientific">Ignelater luminosus</name>
    <name type="common">Cucubano</name>
    <name type="synonym">Pyrophorus luminosus</name>
    <dbReference type="NCBI Taxonomy" id="2038154"/>
    <lineage>
        <taxon>Eukaryota</taxon>
        <taxon>Metazoa</taxon>
        <taxon>Ecdysozoa</taxon>
        <taxon>Arthropoda</taxon>
        <taxon>Hexapoda</taxon>
        <taxon>Insecta</taxon>
        <taxon>Pterygota</taxon>
        <taxon>Neoptera</taxon>
        <taxon>Endopterygota</taxon>
        <taxon>Coleoptera</taxon>
        <taxon>Polyphaga</taxon>
        <taxon>Elateriformia</taxon>
        <taxon>Elateroidea</taxon>
        <taxon>Elateridae</taxon>
        <taxon>Agrypninae</taxon>
        <taxon>Pyrophorini</taxon>
        <taxon>Ignelater</taxon>
    </lineage>
</organism>
<feature type="compositionally biased region" description="Basic and acidic residues" evidence="1">
    <location>
        <begin position="920"/>
        <end position="933"/>
    </location>
</feature>
<feature type="compositionally biased region" description="Low complexity" evidence="1">
    <location>
        <begin position="368"/>
        <end position="381"/>
    </location>
</feature>
<feature type="region of interest" description="Disordered" evidence="1">
    <location>
        <begin position="859"/>
        <end position="886"/>
    </location>
</feature>
<feature type="compositionally biased region" description="Basic and acidic residues" evidence="1">
    <location>
        <begin position="872"/>
        <end position="884"/>
    </location>
</feature>
<feature type="compositionally biased region" description="Polar residues" evidence="1">
    <location>
        <begin position="1010"/>
        <end position="1021"/>
    </location>
</feature>
<dbReference type="Pfam" id="PF13820">
    <property type="entry name" value="NCOA6_TRADD-N"/>
    <property type="match status" value="1"/>
</dbReference>
<dbReference type="PANTHER" id="PTHR15690:SF0">
    <property type="entry name" value="NUCLEAR RECEPTOR COACTIVATOR 6"/>
    <property type="match status" value="1"/>
</dbReference>
<evidence type="ECO:0000259" key="2">
    <source>
        <dbReference type="Pfam" id="PF13820"/>
    </source>
</evidence>
<feature type="compositionally biased region" description="Polar residues" evidence="1">
    <location>
        <begin position="1190"/>
        <end position="1200"/>
    </location>
</feature>
<feature type="region of interest" description="Disordered" evidence="1">
    <location>
        <begin position="368"/>
        <end position="444"/>
    </location>
</feature>
<dbReference type="InterPro" id="IPR032715">
    <property type="entry name" value="NCOA6_TRADD-N"/>
</dbReference>
<feature type="compositionally biased region" description="Polar residues" evidence="1">
    <location>
        <begin position="389"/>
        <end position="435"/>
    </location>
</feature>
<feature type="region of interest" description="Disordered" evidence="1">
    <location>
        <begin position="559"/>
        <end position="640"/>
    </location>
</feature>
<feature type="compositionally biased region" description="Polar residues" evidence="1">
    <location>
        <begin position="934"/>
        <end position="945"/>
    </location>
</feature>
<feature type="region of interest" description="Disordered" evidence="1">
    <location>
        <begin position="1106"/>
        <end position="1152"/>
    </location>
</feature>
<dbReference type="GO" id="GO:0035097">
    <property type="term" value="C:histone methyltransferase complex"/>
    <property type="evidence" value="ECO:0007669"/>
    <property type="project" value="TreeGrafter"/>
</dbReference>
<dbReference type="GO" id="GO:0045944">
    <property type="term" value="P:positive regulation of transcription by RNA polymerase II"/>
    <property type="evidence" value="ECO:0007669"/>
    <property type="project" value="TreeGrafter"/>
</dbReference>
<feature type="domain" description="Nuclear receptor coactivator 6 TRADD-N" evidence="2">
    <location>
        <begin position="12"/>
        <end position="136"/>
    </location>
</feature>
<comment type="caution">
    <text evidence="3">The sequence shown here is derived from an EMBL/GenBank/DDBJ whole genome shotgun (WGS) entry which is preliminary data.</text>
</comment>
<feature type="region of interest" description="Disordered" evidence="1">
    <location>
        <begin position="920"/>
        <end position="1041"/>
    </location>
</feature>
<dbReference type="GO" id="GO:0003713">
    <property type="term" value="F:transcription coactivator activity"/>
    <property type="evidence" value="ECO:0007669"/>
    <property type="project" value="InterPro"/>
</dbReference>
<sequence>MMAADSDGYSVTVVTCEGDLSDPTFPRQLERVIDNLQDLLGGKWYIRKLEPWNSVRVTLSIPREAAIRLRHLASEGSQQLRALGILSVQVEGDQVISLRLAGPEPQEIILRTTQQDESNSSTSNADASLSHITGETQMSSTSLTTSTEKVQFRSPNVVCPTDTVVPKVPAQNMASTSALPSARTYSGPFPFTSMNQAIHNRENLPLGTNNYSTPPPPYPGKHPPITISSPLLVNLLQNDGANLKPCKSEPEHVILTSASGSTVQTNGTVISSSTFKYSATASCTQDTVSMKTPVTTPATFLKKSVVPNATMKTNNIIVSSTPLATVHSTSVSSVSNFSTLLTNSHSNVLPLSCVTQCNSSVSVSSNSHQNHVLHNSNSSHTTPALPISCTANASPTNTSTRQTNTVLHSSIQKSNNTLPKCNESQTSNHITNASRPQPHFSNALPLTTSTIPCTSASNISHLSNSATPSRNTTVPVRTAAPSFRPCPPPYIARPFEPIAQPMPQLLELTPSLTELKATDLDQLLPSLERELARSPPSIPEELTNTSTRCNYLINPLTGELEPHVNSDSDTDEPSDIFMGLPSPAVTSDEDTNSMSRPDTTDQSDSESRSTHSDSSKNSRLKCTRNRERGRDSPNLKPTEKIKLRLKLEKSEPVNTGGYKVDLSFVNSSPKKALSVVSGEELRVPPLHISLRGRNHAVINNRKKIKINSDDSASKSKIRKIQDPMKLKKSSSLLKESPMISDQPVMIEGGVSALMTVDHTKGSASEQRKIKKIKSGHEHREQNLLTGGHLVDKEIGKHSYNSHFKERRGSDSELAHSIKRYGESNGISQGDKKRRLSHTDQVDIESQLFVLGSTNTGTVTPLPIQKPRKEKVKCKDSSKGKELNRNKSYAKNVAEKLIKQTSLPMGEIDMEAKFKQRLLEDSEKGVPRPPHRTENIQSVENSQFQQNEKEDELVKTLSDPSPIKDKPPELNKSIISDRKPDLTEKQVGRSPNSGGQGEDSGIESMDALSEKSPNQASQSPHTDISDTMKSKPQVPSILDIEAQLAKMEGLNGEDLNENKHSSNSKIEQCCGLTSALQDSLKQGTVTLTTHSSPSPIKEQLPQVEVNLVPIKSSQNEEDLEPQPIRISPARYTYSNPDKSRGSESPSLSDSDSNSCSLLITKKSLLEQLLIDIPENQNPSSPSPLTRALRTRASSKLSSPELNSPVPPKQARIPAPKRKRHESDSSNNSLEDSRNKKPRKCSENAAELIKACMGVEPPNKPNNMRKKLVDDSSDSDEPLIEVAGKVRKNSINTARTKFKSTSFGGNVKAGPVKTRSSVRTIPALNTRSKGDKAQSSASMLRRKTRSSVSEGEGKRRKDVK</sequence>
<keyword evidence="4" id="KW-1185">Reference proteome</keyword>
<dbReference type="GO" id="GO:0005667">
    <property type="term" value="C:transcription regulator complex"/>
    <property type="evidence" value="ECO:0007669"/>
    <property type="project" value="TreeGrafter"/>
</dbReference>
<accession>A0A8K0CRU1</accession>
<feature type="compositionally biased region" description="Low complexity" evidence="1">
    <location>
        <begin position="1141"/>
        <end position="1152"/>
    </location>
</feature>
<evidence type="ECO:0000313" key="4">
    <source>
        <dbReference type="Proteomes" id="UP000801492"/>
    </source>
</evidence>
<reference evidence="3" key="1">
    <citation type="submission" date="2019-08" db="EMBL/GenBank/DDBJ databases">
        <title>The genome of the North American firefly Photinus pyralis.</title>
        <authorList>
            <consortium name="Photinus pyralis genome working group"/>
            <person name="Fallon T.R."/>
            <person name="Sander Lower S.E."/>
            <person name="Weng J.-K."/>
        </authorList>
    </citation>
    <scope>NUCLEOTIDE SEQUENCE</scope>
    <source>
        <strain evidence="3">TRF0915ILg1</strain>
        <tissue evidence="3">Whole body</tissue>
    </source>
</reference>
<feature type="compositionally biased region" description="Basic and acidic residues" evidence="1">
    <location>
        <begin position="1349"/>
        <end position="1358"/>
    </location>
</feature>